<dbReference type="EMBL" id="JAOPHQ010003424">
    <property type="protein sequence ID" value="KAK0143244.1"/>
    <property type="molecule type" value="Genomic_DNA"/>
</dbReference>
<feature type="repeat" description="WD" evidence="3">
    <location>
        <begin position="516"/>
        <end position="557"/>
    </location>
</feature>
<keyword evidence="1 3" id="KW-0853">WD repeat</keyword>
<dbReference type="PANTHER" id="PTHR44324">
    <property type="entry name" value="WD40 REPEAT DOMAIN 95"/>
    <property type="match status" value="1"/>
</dbReference>
<reference evidence="4" key="1">
    <citation type="journal article" date="2023" name="Front. Mar. Sci.">
        <title>A new Merluccius polli reference genome to investigate the effects of global change in West African waters.</title>
        <authorList>
            <person name="Mateo J.L."/>
            <person name="Blanco-Fernandez C."/>
            <person name="Garcia-Vazquez E."/>
            <person name="Machado-Schiaffino G."/>
        </authorList>
    </citation>
    <scope>NUCLEOTIDE SEQUENCE</scope>
    <source>
        <strain evidence="4">C29</strain>
        <tissue evidence="4">Fin</tissue>
    </source>
</reference>
<dbReference type="PRINTS" id="PR00320">
    <property type="entry name" value="GPROTEINBRPT"/>
</dbReference>
<dbReference type="InterPro" id="IPR001680">
    <property type="entry name" value="WD40_rpt"/>
</dbReference>
<dbReference type="Pfam" id="PF00400">
    <property type="entry name" value="WD40"/>
    <property type="match status" value="5"/>
</dbReference>
<dbReference type="PROSITE" id="PS00678">
    <property type="entry name" value="WD_REPEATS_1"/>
    <property type="match status" value="2"/>
</dbReference>
<dbReference type="AlphaFoldDB" id="A0AA47MNF1"/>
<sequence length="831" mass="93089">MQRELLKQNQRRHSLNLGENALGRTALCHDANSNHVSHDLEIDQKVSLESLQKLKLAFEEYEMDGSRSLDEKSFGLIVKKCLGQHNTNNSQIQDLFMKIDYMRLGKIAWDEFCTYMQLEYSKREECALRRKQAAFSLPAKVRRPLTHGEPVLRIHTVSDGTVVTLREDGAVQYWSPDLHLQKTKASVFHERAANRKPKYATDLIPMTQYNKLIIATGDREIQLYELSSLEAYCQISGLETLPLMVDYCYTGADECCVLYGDCQGCVNIILMSSVGETLRLWKNLPKTENVPTITLEHATMSSNVTFIRWKAHQDWVTKVKYFPNFSAVVSSSNDEASSVVIGCVQPSTNVEQKMKEITEGFSDGKAKKVQLNWTPQPRATCDQTVFSAYKGVKTYDLCKKHNLLVTGGMDRLIRLWNPYVPGKPTGILKGHSAPIFYLCISSEDGQIFSVSMDNTVKIWDIQDQCCLFTAQPKASLIHGDLSACLYSPFMKALFIAADHVSLLSLKTRRRIPGHVIASHSEPVLCCGYSKELRQVVSCSEGSVVKVWNFDTGRQVFEFGEAHGPSAVTCMTFDPQGRRLITGGRDGCLKIWNFNNGQCLKILRRGKKPRNGERQEICDCAYLKIHRNDSPNEPRQLQRPQPAWPDDLRSGHKEDILCIAQCPPALLATSSYDGEILVWNAVSGHIQCRFRSPGPPGHSQAQGLDSSVLTLIFLRSYTADAESPSVKGLLSSGTTGYVHFWNVQNGGKLTCCFKVSERQITKLTTAEESTVLYAADQVGYIYVYNIQTLSQDHKPPRAKPHSLSICIASDRRQILIGPCAAAVTSKCAVCWN</sequence>
<dbReference type="PANTHER" id="PTHR44324:SF4">
    <property type="entry name" value="WD40 REPEAT DOMAIN 95"/>
    <property type="match status" value="1"/>
</dbReference>
<proteinExistence type="predicted"/>
<feature type="repeat" description="WD" evidence="3">
    <location>
        <begin position="428"/>
        <end position="469"/>
    </location>
</feature>
<dbReference type="InterPro" id="IPR019775">
    <property type="entry name" value="WD40_repeat_CS"/>
</dbReference>
<dbReference type="SMART" id="SM00320">
    <property type="entry name" value="WD40"/>
    <property type="match status" value="9"/>
</dbReference>
<keyword evidence="5" id="KW-1185">Reference proteome</keyword>
<dbReference type="PROSITE" id="PS50082">
    <property type="entry name" value="WD_REPEATS_2"/>
    <property type="match status" value="4"/>
</dbReference>
<protein>
    <submittedName>
        <fullName evidence="4">WD repeat-containing protein 49</fullName>
    </submittedName>
</protein>
<dbReference type="Proteomes" id="UP001174136">
    <property type="component" value="Unassembled WGS sequence"/>
</dbReference>
<dbReference type="SUPFAM" id="SSF50978">
    <property type="entry name" value="WD40 repeat-like"/>
    <property type="match status" value="2"/>
</dbReference>
<organism evidence="4 5">
    <name type="scientific">Merluccius polli</name>
    <name type="common">Benguela hake</name>
    <name type="synonym">Merluccius cadenati</name>
    <dbReference type="NCBI Taxonomy" id="89951"/>
    <lineage>
        <taxon>Eukaryota</taxon>
        <taxon>Metazoa</taxon>
        <taxon>Chordata</taxon>
        <taxon>Craniata</taxon>
        <taxon>Vertebrata</taxon>
        <taxon>Euteleostomi</taxon>
        <taxon>Actinopterygii</taxon>
        <taxon>Neopterygii</taxon>
        <taxon>Teleostei</taxon>
        <taxon>Neoteleostei</taxon>
        <taxon>Acanthomorphata</taxon>
        <taxon>Zeiogadaria</taxon>
        <taxon>Gadariae</taxon>
        <taxon>Gadiformes</taxon>
        <taxon>Gadoidei</taxon>
        <taxon>Merlucciidae</taxon>
        <taxon>Merluccius</taxon>
    </lineage>
</organism>
<dbReference type="InterPro" id="IPR015943">
    <property type="entry name" value="WD40/YVTN_repeat-like_dom_sf"/>
</dbReference>
<keyword evidence="2" id="KW-0677">Repeat</keyword>
<accession>A0AA47MNF1</accession>
<dbReference type="Gene3D" id="2.130.10.10">
    <property type="entry name" value="YVTN repeat-like/Quinoprotein amine dehydrogenase"/>
    <property type="match status" value="4"/>
</dbReference>
<dbReference type="Gene3D" id="1.10.238.10">
    <property type="entry name" value="EF-hand"/>
    <property type="match status" value="1"/>
</dbReference>
<evidence type="ECO:0000313" key="4">
    <source>
        <dbReference type="EMBL" id="KAK0143244.1"/>
    </source>
</evidence>
<evidence type="ECO:0000256" key="1">
    <source>
        <dbReference type="ARBA" id="ARBA00022574"/>
    </source>
</evidence>
<name>A0AA47MNF1_MERPO</name>
<dbReference type="InterPro" id="IPR020472">
    <property type="entry name" value="WD40_PAC1"/>
</dbReference>
<feature type="repeat" description="WD" evidence="3">
    <location>
        <begin position="648"/>
        <end position="679"/>
    </location>
</feature>
<dbReference type="InterPro" id="IPR051242">
    <property type="entry name" value="WD-EF-hand_domain"/>
</dbReference>
<evidence type="ECO:0000256" key="3">
    <source>
        <dbReference type="PROSITE-ProRule" id="PRU00221"/>
    </source>
</evidence>
<comment type="caution">
    <text evidence="4">The sequence shown here is derived from an EMBL/GenBank/DDBJ whole genome shotgun (WGS) entry which is preliminary data.</text>
</comment>
<dbReference type="InterPro" id="IPR036322">
    <property type="entry name" value="WD40_repeat_dom_sf"/>
</dbReference>
<dbReference type="SUPFAM" id="SSF47473">
    <property type="entry name" value="EF-hand"/>
    <property type="match status" value="1"/>
</dbReference>
<evidence type="ECO:0000256" key="2">
    <source>
        <dbReference type="ARBA" id="ARBA00022737"/>
    </source>
</evidence>
<dbReference type="PROSITE" id="PS50294">
    <property type="entry name" value="WD_REPEATS_REGION"/>
    <property type="match status" value="2"/>
</dbReference>
<feature type="repeat" description="WD" evidence="3">
    <location>
        <begin position="565"/>
        <end position="601"/>
    </location>
</feature>
<evidence type="ECO:0000313" key="5">
    <source>
        <dbReference type="Proteomes" id="UP001174136"/>
    </source>
</evidence>
<gene>
    <name evidence="4" type="primary">WDR49_0</name>
    <name evidence="4" type="ORF">N1851_018621</name>
</gene>
<dbReference type="InterPro" id="IPR011992">
    <property type="entry name" value="EF-hand-dom_pair"/>
</dbReference>